<evidence type="ECO:0000313" key="1">
    <source>
        <dbReference type="EMBL" id="KAG8050467.1"/>
    </source>
</evidence>
<keyword evidence="2" id="KW-1185">Reference proteome</keyword>
<dbReference type="AlphaFoldDB" id="A0A8J5RN79"/>
<dbReference type="EMBL" id="JAAALK010000289">
    <property type="protein sequence ID" value="KAG8050467.1"/>
    <property type="molecule type" value="Genomic_DNA"/>
</dbReference>
<reference evidence="1" key="2">
    <citation type="submission" date="2021-02" db="EMBL/GenBank/DDBJ databases">
        <authorList>
            <person name="Kimball J.A."/>
            <person name="Haas M.W."/>
            <person name="Macchietto M."/>
            <person name="Kono T."/>
            <person name="Duquette J."/>
            <person name="Shao M."/>
        </authorList>
    </citation>
    <scope>NUCLEOTIDE SEQUENCE</scope>
    <source>
        <tissue evidence="1">Fresh leaf tissue</tissue>
    </source>
</reference>
<comment type="caution">
    <text evidence="1">The sequence shown here is derived from an EMBL/GenBank/DDBJ whole genome shotgun (WGS) entry which is preliminary data.</text>
</comment>
<accession>A0A8J5RN79</accession>
<reference evidence="1" key="1">
    <citation type="journal article" date="2021" name="bioRxiv">
        <title>Whole Genome Assembly and Annotation of Northern Wild Rice, Zizania palustris L., Supports a Whole Genome Duplication in the Zizania Genus.</title>
        <authorList>
            <person name="Haas M."/>
            <person name="Kono T."/>
            <person name="Macchietto M."/>
            <person name="Millas R."/>
            <person name="McGilp L."/>
            <person name="Shao M."/>
            <person name="Duquette J."/>
            <person name="Hirsch C.N."/>
            <person name="Kimball J."/>
        </authorList>
    </citation>
    <scope>NUCLEOTIDE SEQUENCE</scope>
    <source>
        <tissue evidence="1">Fresh leaf tissue</tissue>
    </source>
</reference>
<name>A0A8J5RN79_ZIZPA</name>
<evidence type="ECO:0000313" key="2">
    <source>
        <dbReference type="Proteomes" id="UP000729402"/>
    </source>
</evidence>
<dbReference type="Proteomes" id="UP000729402">
    <property type="component" value="Unassembled WGS sequence"/>
</dbReference>
<protein>
    <submittedName>
        <fullName evidence="1">Uncharacterized protein</fullName>
    </submittedName>
</protein>
<sequence>MAEESDRLLTEIVAAHDDEKAEGDEDDFVDVLLRLRRQGAGGLELTEDHIKAIIKAPPEKTRAFFNPIKLRREKCWTMDKSPHLSHYNA</sequence>
<proteinExistence type="predicted"/>
<organism evidence="1 2">
    <name type="scientific">Zizania palustris</name>
    <name type="common">Northern wild rice</name>
    <dbReference type="NCBI Taxonomy" id="103762"/>
    <lineage>
        <taxon>Eukaryota</taxon>
        <taxon>Viridiplantae</taxon>
        <taxon>Streptophyta</taxon>
        <taxon>Embryophyta</taxon>
        <taxon>Tracheophyta</taxon>
        <taxon>Spermatophyta</taxon>
        <taxon>Magnoliopsida</taxon>
        <taxon>Liliopsida</taxon>
        <taxon>Poales</taxon>
        <taxon>Poaceae</taxon>
        <taxon>BOP clade</taxon>
        <taxon>Oryzoideae</taxon>
        <taxon>Oryzeae</taxon>
        <taxon>Zizaniinae</taxon>
        <taxon>Zizania</taxon>
    </lineage>
</organism>
<gene>
    <name evidence="1" type="ORF">GUJ93_ZPchr0009g886</name>
</gene>